<gene>
    <name evidence="4" type="ORF">DIZ80_11385</name>
</gene>
<protein>
    <submittedName>
        <fullName evidence="4">ABC transporter</fullName>
    </submittedName>
</protein>
<keyword evidence="5" id="KW-1185">Reference proteome</keyword>
<dbReference type="GO" id="GO:0005524">
    <property type="term" value="F:ATP binding"/>
    <property type="evidence" value="ECO:0007669"/>
    <property type="project" value="UniProtKB-KW"/>
</dbReference>
<dbReference type="PANTHER" id="PTHR24220:SF659">
    <property type="entry name" value="TRANSPORTER, PUTATIVE-RELATED"/>
    <property type="match status" value="1"/>
</dbReference>
<evidence type="ECO:0000313" key="4">
    <source>
        <dbReference type="EMBL" id="RDH82866.1"/>
    </source>
</evidence>
<dbReference type="PANTHER" id="PTHR24220">
    <property type="entry name" value="IMPORT ATP-BINDING PROTEIN"/>
    <property type="match status" value="1"/>
</dbReference>
<dbReference type="InterPro" id="IPR015854">
    <property type="entry name" value="ABC_transpr_LolD-like"/>
</dbReference>
<dbReference type="GO" id="GO:0005886">
    <property type="term" value="C:plasma membrane"/>
    <property type="evidence" value="ECO:0007669"/>
    <property type="project" value="TreeGrafter"/>
</dbReference>
<dbReference type="Gene3D" id="3.40.50.300">
    <property type="entry name" value="P-loop containing nucleotide triphosphate hydrolases"/>
    <property type="match status" value="1"/>
</dbReference>
<dbReference type="EMBL" id="QFXC01000011">
    <property type="protein sequence ID" value="RDH82866.1"/>
    <property type="molecule type" value="Genomic_DNA"/>
</dbReference>
<accession>A0A370DFD1</accession>
<organism evidence="4 5">
    <name type="scientific">endosymbiont of Galathealinum brachiosum</name>
    <dbReference type="NCBI Taxonomy" id="2200906"/>
    <lineage>
        <taxon>Bacteria</taxon>
        <taxon>Pseudomonadati</taxon>
        <taxon>Pseudomonadota</taxon>
        <taxon>Gammaproteobacteria</taxon>
        <taxon>sulfur-oxidizing symbionts</taxon>
    </lineage>
</organism>
<dbReference type="AlphaFoldDB" id="A0A370DFD1"/>
<reference evidence="4 5" key="1">
    <citation type="journal article" date="2018" name="ISME J.">
        <title>Endosymbiont genomes yield clues of tubeworm success.</title>
        <authorList>
            <person name="Li Y."/>
            <person name="Liles M.R."/>
            <person name="Halanych K.M."/>
        </authorList>
    </citation>
    <scope>NUCLEOTIDE SEQUENCE [LARGE SCALE GENOMIC DNA]</scope>
    <source>
        <strain evidence="4">A1464</strain>
    </source>
</reference>
<dbReference type="Proteomes" id="UP000254266">
    <property type="component" value="Unassembled WGS sequence"/>
</dbReference>
<dbReference type="SUPFAM" id="SSF52540">
    <property type="entry name" value="P-loop containing nucleoside triphosphate hydrolases"/>
    <property type="match status" value="1"/>
</dbReference>
<keyword evidence="1" id="KW-0547">Nucleotide-binding</keyword>
<keyword evidence="2" id="KW-0067">ATP-binding</keyword>
<dbReference type="SMART" id="SM00382">
    <property type="entry name" value="AAA"/>
    <property type="match status" value="1"/>
</dbReference>
<dbReference type="InterPro" id="IPR003593">
    <property type="entry name" value="AAA+_ATPase"/>
</dbReference>
<sequence length="219" mass="24572">MIHLKSANVAYKGKTALSDITLHVSQGEKLALVGRSGSGKSTLLNLLYETTDKLSNDTAFVPQEYGLVQNLSVYHNVYMGQLGQHSTLYNLINLMKPFSEQVEQVSDILKNLQLSEKLFEPVAQLSGGQQQRTAIARALMHNGHFLLADEPVSSLDEMQSLLVMNLLCKQFDTIIFSLHDVDLALKFCDRIIGLDHGRVVIDDRSENLNRQQLLKLYEE</sequence>
<dbReference type="GO" id="GO:0016887">
    <property type="term" value="F:ATP hydrolysis activity"/>
    <property type="evidence" value="ECO:0007669"/>
    <property type="project" value="InterPro"/>
</dbReference>
<evidence type="ECO:0000259" key="3">
    <source>
        <dbReference type="PROSITE" id="PS50893"/>
    </source>
</evidence>
<dbReference type="PROSITE" id="PS50893">
    <property type="entry name" value="ABC_TRANSPORTER_2"/>
    <property type="match status" value="1"/>
</dbReference>
<dbReference type="GO" id="GO:0022857">
    <property type="term" value="F:transmembrane transporter activity"/>
    <property type="evidence" value="ECO:0007669"/>
    <property type="project" value="TreeGrafter"/>
</dbReference>
<dbReference type="InterPro" id="IPR003439">
    <property type="entry name" value="ABC_transporter-like_ATP-bd"/>
</dbReference>
<feature type="domain" description="ABC transporter" evidence="3">
    <location>
        <begin position="2"/>
        <end position="219"/>
    </location>
</feature>
<evidence type="ECO:0000313" key="5">
    <source>
        <dbReference type="Proteomes" id="UP000254266"/>
    </source>
</evidence>
<evidence type="ECO:0000256" key="2">
    <source>
        <dbReference type="ARBA" id="ARBA00022840"/>
    </source>
</evidence>
<proteinExistence type="predicted"/>
<name>A0A370DFD1_9GAMM</name>
<dbReference type="InterPro" id="IPR027417">
    <property type="entry name" value="P-loop_NTPase"/>
</dbReference>
<comment type="caution">
    <text evidence="4">The sequence shown here is derived from an EMBL/GenBank/DDBJ whole genome shotgun (WGS) entry which is preliminary data.</text>
</comment>
<evidence type="ECO:0000256" key="1">
    <source>
        <dbReference type="ARBA" id="ARBA00022741"/>
    </source>
</evidence>
<dbReference type="Pfam" id="PF00005">
    <property type="entry name" value="ABC_tran"/>
    <property type="match status" value="1"/>
</dbReference>